<organism evidence="2 5">
    <name type="scientific">Staphylococcus agnetis</name>
    <dbReference type="NCBI Taxonomy" id="985762"/>
    <lineage>
        <taxon>Bacteria</taxon>
        <taxon>Bacillati</taxon>
        <taxon>Bacillota</taxon>
        <taxon>Bacilli</taxon>
        <taxon>Bacillales</taxon>
        <taxon>Staphylococcaceae</taxon>
        <taxon>Staphylococcus</taxon>
    </lineage>
</organism>
<name>A0A242VEG4_9STAP</name>
<dbReference type="KEGG" id="sagq:EP23_06445"/>
<evidence type="ECO:0000313" key="3">
    <source>
        <dbReference type="EMBL" id="OTW30729.1"/>
    </source>
</evidence>
<gene>
    <name evidence="3" type="ORF">B9M88_08165</name>
    <name evidence="2" type="ORF">GLV84_06070</name>
</gene>
<comment type="caution">
    <text evidence="2">The sequence shown here is derived from an EMBL/GenBank/DDBJ whole genome shotgun (WGS) entry which is preliminary data.</text>
</comment>
<dbReference type="EMBL" id="WMFL01000072">
    <property type="protein sequence ID" value="NJI02387.1"/>
    <property type="molecule type" value="Genomic_DNA"/>
</dbReference>
<dbReference type="Proteomes" id="UP000195208">
    <property type="component" value="Unassembled WGS sequence"/>
</dbReference>
<accession>A0A242VEG4</accession>
<dbReference type="OrthoDB" id="9795306at2"/>
<sequence>MKLSPYILVENVNDALHFYHDTFGGEKIILNEHQGKVLHAELKIQEDVVIHLSDTYGKPVQNDGNQILLTFDHPGTQQRIFDALSVQGNPHMPLNKTFFNAIHGQVKDRYGVNWLMNCFVQE</sequence>
<evidence type="ECO:0000313" key="5">
    <source>
        <dbReference type="Proteomes" id="UP000646308"/>
    </source>
</evidence>
<dbReference type="EMBL" id="NEFX01000015">
    <property type="protein sequence ID" value="OTW30729.1"/>
    <property type="molecule type" value="Genomic_DNA"/>
</dbReference>
<dbReference type="InterPro" id="IPR029068">
    <property type="entry name" value="Glyas_Bleomycin-R_OHBP_Dase"/>
</dbReference>
<proteinExistence type="predicted"/>
<dbReference type="GeneID" id="57692216"/>
<keyword evidence="4" id="KW-1185">Reference proteome</keyword>
<evidence type="ECO:0000313" key="2">
    <source>
        <dbReference type="EMBL" id="NJI02387.1"/>
    </source>
</evidence>
<dbReference type="Proteomes" id="UP000646308">
    <property type="component" value="Unassembled WGS sequence"/>
</dbReference>
<dbReference type="AlphaFoldDB" id="A0A242VEG4"/>
<dbReference type="PANTHER" id="PTHR33990:SF1">
    <property type="entry name" value="PROTEIN YJDN"/>
    <property type="match status" value="1"/>
</dbReference>
<protein>
    <submittedName>
        <fullName evidence="2">VOC family protein</fullName>
    </submittedName>
</protein>
<feature type="domain" description="Glyoxalase/fosfomycin resistance/dioxygenase" evidence="1">
    <location>
        <begin position="7"/>
        <end position="114"/>
    </location>
</feature>
<dbReference type="Pfam" id="PF00903">
    <property type="entry name" value="Glyoxalase"/>
    <property type="match status" value="1"/>
</dbReference>
<dbReference type="RefSeq" id="WP_060551555.1">
    <property type="nucleotide sequence ID" value="NZ_CP009623.1"/>
</dbReference>
<dbReference type="Gene3D" id="3.10.180.10">
    <property type="entry name" value="2,3-Dihydroxybiphenyl 1,2-Dioxygenase, domain 1"/>
    <property type="match status" value="1"/>
</dbReference>
<dbReference type="InterPro" id="IPR004360">
    <property type="entry name" value="Glyas_Fos-R_dOase_dom"/>
</dbReference>
<reference evidence="2" key="2">
    <citation type="submission" date="2019-11" db="EMBL/GenBank/DDBJ databases">
        <title>Whole genome comparisons of Staphylococcus agnetis isolates from cattle and chickens.</title>
        <authorList>
            <person name="Rhoads D."/>
            <person name="Shwani A."/>
            <person name="Adkins P."/>
            <person name="Calcutt M."/>
            <person name="Middleton J."/>
        </authorList>
    </citation>
    <scope>NUCLEOTIDE SEQUENCE</scope>
    <source>
        <strain evidence="2">1387</strain>
    </source>
</reference>
<evidence type="ECO:0000313" key="4">
    <source>
        <dbReference type="Proteomes" id="UP000195208"/>
    </source>
</evidence>
<dbReference type="PANTHER" id="PTHR33990">
    <property type="entry name" value="PROTEIN YJDN-RELATED"/>
    <property type="match status" value="1"/>
</dbReference>
<evidence type="ECO:0000259" key="1">
    <source>
        <dbReference type="Pfam" id="PF00903"/>
    </source>
</evidence>
<reference evidence="3 4" key="1">
    <citation type="submission" date="2017-04" db="EMBL/GenBank/DDBJ databases">
        <title>Staphylococcus agnetis, a potential pathogen in the broiler production.</title>
        <authorList>
            <person name="Poulsen L."/>
        </authorList>
    </citation>
    <scope>NUCLEOTIDE SEQUENCE [LARGE SCALE GENOMIC DNA]</scope>
    <source>
        <strain evidence="3 4">723_310714_2_2_spleen</strain>
    </source>
</reference>
<dbReference type="SUPFAM" id="SSF54593">
    <property type="entry name" value="Glyoxalase/Bleomycin resistance protein/Dihydroxybiphenyl dioxygenase"/>
    <property type="match status" value="1"/>
</dbReference>